<dbReference type="EMBL" id="BSXG01000038">
    <property type="protein sequence ID" value="GME27524.1"/>
    <property type="molecule type" value="Genomic_DNA"/>
</dbReference>
<name>A0ACB5S417_9PEZI</name>
<comment type="caution">
    <text evidence="1">The sequence shown here is derived from an EMBL/GenBank/DDBJ whole genome shotgun (WGS) entry which is preliminary data.</text>
</comment>
<evidence type="ECO:0000313" key="1">
    <source>
        <dbReference type="EMBL" id="GME27524.1"/>
    </source>
</evidence>
<protein>
    <submittedName>
        <fullName evidence="1">Uncharacterized protein</fullName>
    </submittedName>
</protein>
<dbReference type="Proteomes" id="UP001165186">
    <property type="component" value="Unassembled WGS sequence"/>
</dbReference>
<proteinExistence type="predicted"/>
<accession>A0ACB5S417</accession>
<gene>
    <name evidence="1" type="primary">g2879</name>
    <name evidence="1" type="ORF">NpPPO83_00002879</name>
</gene>
<sequence>MSANPPGAIVASKSTNTAAQLSPQTQTGPSAAGDSYGQRRTGGSGSFGAGAASRAYPSPRHNQSSKKKHKGAKRPGLADEDAIAESVAMRSTSSRKGQTSITHLMNFSLPPRPQNHYHSHGHGRSYRRNPPWGPGSGYHAADKARYVHANYRFIVDPREDYEKQSADADVHLDWNNVLQILASAQSQSASCPICLGTPVAPRMARCGHIFCLPCLIRFMHADAETKLPEKKARSKKCPICEDNIYMSDTRPVRFYIGQEGEPPREGADVVLRLVMRSSGSMLALPRDGADALPKGEDVPWYIAAEVMDYARIMKGSENYMMEQFEGDVQEIERQAREDELMFGEDNVEWTRKAVKMINESKEKVKGIGNPPSATTKPPDSKSKKSTPAMEEPSLGVQEVPTSDLSLDQTPPEDPSSVSTDAPVQIEQPGTSGDAQPSGTSNLSKSLAEFRSRQQHDNQTPSEYYFYQALLHYYLSPLDIRILKAAFGNFASFPSTILPRVERVSTGHVVDDDLRKRTKYLAHLPYGCEVGFLECDWTDTVAPEILEKFKSEIERRRKRNHEKEAKEEKARQKAEKEEDQKAPALLASTHDHDVPADDGWLQGWEKDLLREEDSMVAQVQAMSLGNGESSAGGGAGGGGGGGKKKKKKITLMSTNLAMRPRFVETPGRRRTTRKSTFQSFDGDSSENSTPAPVAAPVQLQEPLSNGNGDKFTNGHANGNGHAANGHGKGEKPAKATVDPTMAEATPHFEFGGSWGTGAMMIGFPMLMYYMWLGATFYDGKPPTPAEGQSLGEFFRHMFQMCYEHAFPHARAWTIYWVFMAIQIVFYLYMPGVYAKGQALPHLGGKQLDYYCSAVWSWYTSIVLGLTLHYTGIFKLYTLIDEFGSLMSVAILSGFLMSFYFYISAHIRGATVRMTGYPVYDFFMGSELNPRLFGWLDWKMFFEVRMPWFILYFLTLGTAARQYENYGYVSGEVMFLVMAHWLYANACSKGEQLIVTTWDMYFEKLGFMLTFWNLAGVPLSYCHCTLYLANHDPSEYAKPRWVLALMFPAYLFVYWVWDTANSQKNHFRHQERGSDYDRKTFPVLPWRVVKNPRTIPTNTGKDLLADGWYGLARKIHYSCDLYFALNWGFITGFSSPFPWFYPFFFSCMIVHRALRDIQRCRQQYGEAWKEYERQVPYLFIPTPRVIMAL</sequence>
<keyword evidence="2" id="KW-1185">Reference proteome</keyword>
<evidence type="ECO:0000313" key="2">
    <source>
        <dbReference type="Proteomes" id="UP001165186"/>
    </source>
</evidence>
<reference evidence="1" key="1">
    <citation type="submission" date="2024-09" db="EMBL/GenBank/DDBJ databases">
        <title>Draft Genome Sequences of Neofusicoccum parvum.</title>
        <authorList>
            <person name="Ashida A."/>
            <person name="Camagna M."/>
            <person name="Tanaka A."/>
            <person name="Takemoto D."/>
        </authorList>
    </citation>
    <scope>NUCLEOTIDE SEQUENCE</scope>
    <source>
        <strain evidence="1">PPO83</strain>
    </source>
</reference>
<organism evidence="1 2">
    <name type="scientific">Neofusicoccum parvum</name>
    <dbReference type="NCBI Taxonomy" id="310453"/>
    <lineage>
        <taxon>Eukaryota</taxon>
        <taxon>Fungi</taxon>
        <taxon>Dikarya</taxon>
        <taxon>Ascomycota</taxon>
        <taxon>Pezizomycotina</taxon>
        <taxon>Dothideomycetes</taxon>
        <taxon>Dothideomycetes incertae sedis</taxon>
        <taxon>Botryosphaeriales</taxon>
        <taxon>Botryosphaeriaceae</taxon>
        <taxon>Neofusicoccum</taxon>
    </lineage>
</organism>